<comment type="caution">
    <text evidence="1">The sequence shown here is derived from an EMBL/GenBank/DDBJ whole genome shotgun (WGS) entry which is preliminary data.</text>
</comment>
<proteinExistence type="predicted"/>
<evidence type="ECO:0000313" key="1">
    <source>
        <dbReference type="EMBL" id="MBB5181654.1"/>
    </source>
</evidence>
<dbReference type="AlphaFoldDB" id="A0A7W8CWF0"/>
<keyword evidence="2" id="KW-1185">Reference proteome</keyword>
<name>A0A7W8CWF0_9BACL</name>
<dbReference type="EMBL" id="JACHHE010000011">
    <property type="protein sequence ID" value="MBB5181654.1"/>
    <property type="molecule type" value="Genomic_DNA"/>
</dbReference>
<protein>
    <submittedName>
        <fullName evidence="1">Uncharacterized protein</fullName>
    </submittedName>
</protein>
<dbReference type="Proteomes" id="UP000525923">
    <property type="component" value="Unassembled WGS sequence"/>
</dbReference>
<accession>A0A7W8CWF0</accession>
<organism evidence="1 2">
    <name type="scientific">Planococcus koreensis</name>
    <dbReference type="NCBI Taxonomy" id="112331"/>
    <lineage>
        <taxon>Bacteria</taxon>
        <taxon>Bacillati</taxon>
        <taxon>Bacillota</taxon>
        <taxon>Bacilli</taxon>
        <taxon>Bacillales</taxon>
        <taxon>Caryophanaceae</taxon>
        <taxon>Planococcus</taxon>
    </lineage>
</organism>
<evidence type="ECO:0000313" key="2">
    <source>
        <dbReference type="Proteomes" id="UP000525923"/>
    </source>
</evidence>
<reference evidence="1 2" key="1">
    <citation type="submission" date="2020-08" db="EMBL/GenBank/DDBJ databases">
        <title>Genomic Encyclopedia of Type Strains, Phase IV (KMG-IV): sequencing the most valuable type-strain genomes for metagenomic binning, comparative biology and taxonomic classification.</title>
        <authorList>
            <person name="Goeker M."/>
        </authorList>
    </citation>
    <scope>NUCLEOTIDE SEQUENCE [LARGE SCALE GENOMIC DNA]</scope>
    <source>
        <strain evidence="1 2">DSM 15895</strain>
    </source>
</reference>
<sequence length="36" mass="4352">MKRISEKDILNLMHQLDVLLEERKKERYTHKNTAAV</sequence>
<gene>
    <name evidence="1" type="ORF">HNQ44_003119</name>
</gene>